<dbReference type="PATRIC" id="fig|1177154.3.peg.2432"/>
<reference evidence="3 4" key="1">
    <citation type="submission" date="2012-09" db="EMBL/GenBank/DDBJ databases">
        <title>Genome Sequence of alkane-degrading Bacterium Alcanivorax sp. 19-m-6.</title>
        <authorList>
            <person name="Lai Q."/>
            <person name="Shao Z."/>
        </authorList>
    </citation>
    <scope>NUCLEOTIDE SEQUENCE [LARGE SCALE GENOMIC DNA]</scope>
    <source>
        <strain evidence="3 4">19-m-6</strain>
    </source>
</reference>
<comment type="similarity">
    <text evidence="1">Belongs to the protein kinase superfamily. ADCK protein kinase family.</text>
</comment>
<dbReference type="InterPro" id="IPR045308">
    <property type="entry name" value="UbiB_bact"/>
</dbReference>
<dbReference type="GO" id="GO:0006744">
    <property type="term" value="P:ubiquinone biosynthetic process"/>
    <property type="evidence" value="ECO:0007669"/>
    <property type="project" value="InterPro"/>
</dbReference>
<gene>
    <name evidence="3" type="ORF">Y5S_02398</name>
</gene>
<proteinExistence type="inferred from homology"/>
<name>A0A095TPL1_9GAMM</name>
<dbReference type="InterPro" id="IPR004147">
    <property type="entry name" value="ABC1_dom"/>
</dbReference>
<dbReference type="SUPFAM" id="SSF56112">
    <property type="entry name" value="Protein kinase-like (PK-like)"/>
    <property type="match status" value="1"/>
</dbReference>
<dbReference type="InterPro" id="IPR050154">
    <property type="entry name" value="UbiB_kinase"/>
</dbReference>
<accession>A0A095TPL1</accession>
<dbReference type="CDD" id="cd13972">
    <property type="entry name" value="UbiB"/>
    <property type="match status" value="1"/>
</dbReference>
<dbReference type="STRING" id="1177154.Y5S_02398"/>
<evidence type="ECO:0000313" key="3">
    <source>
        <dbReference type="EMBL" id="KGD64343.1"/>
    </source>
</evidence>
<evidence type="ECO:0000256" key="1">
    <source>
        <dbReference type="ARBA" id="ARBA00009670"/>
    </source>
</evidence>
<feature type="domain" description="ABC1 atypical kinase-like" evidence="2">
    <location>
        <begin position="90"/>
        <end position="337"/>
    </location>
</feature>
<dbReference type="PANTHER" id="PTHR10566">
    <property type="entry name" value="CHAPERONE-ACTIVITY OF BC1 COMPLEX CABC1 -RELATED"/>
    <property type="match status" value="1"/>
</dbReference>
<dbReference type="EMBL" id="ARXV01000009">
    <property type="protein sequence ID" value="KGD64343.1"/>
    <property type="molecule type" value="Genomic_DNA"/>
</dbReference>
<dbReference type="eggNOG" id="COG0661">
    <property type="taxonomic scope" value="Bacteria"/>
</dbReference>
<dbReference type="InterPro" id="IPR011009">
    <property type="entry name" value="Kinase-like_dom_sf"/>
</dbReference>
<protein>
    <submittedName>
        <fullName evidence="3">Ubiquinone biosynthesis protein</fullName>
    </submittedName>
</protein>
<dbReference type="OrthoDB" id="9795390at2"/>
<sequence length="534" mass="60699">MLPLTRILVVTHVVCRYRLIALLPAHPLRHLLLGLSFLIPSSWLGTGKLSEGERLQKALEQLGPIFIKFGQLLATRQDMLPPEWTRALAQLQDQVAPFDGEQAKALVEASLQQPFDEVFADFDTSPLAAASVAQVHPATLKNGQQVVAKVLRPTIRPVVERDLKVMAFGARWLERLWRDARYFRPVQVVEDYKDIILGELDLSAEARNSEAMRRHFLFSPLLYIPAIHLEYSSSTVIIMDRIHGIPVNDIERIKAAGIDPKLLAERGVEIFFSQVFRFNLFHADMHPGNIFVNPEHPESPQYMAVDAAIAGRLSKEDLNVLGRMVLAVMREDYSGLVDAVIRAGWNRAPIDRPRFERAVIDLVEPVRSAQLDQLEFAPLVMKLFDLARRYHIEMPVQYILLMKTLVHIEGLGRSIYPKLDIWNTGRPLLEAWMMAEYGPSATLKKLQNRLPEWTAQLPDMPDLIRDGLETLRDLPYQQDRLEARMEEQLVRHRHKLLAGFAGLGCAGTALWLANPYSWPLSAAALVLVSWGWRR</sequence>
<evidence type="ECO:0000313" key="4">
    <source>
        <dbReference type="Proteomes" id="UP000029444"/>
    </source>
</evidence>
<organism evidence="3 4">
    <name type="scientific">Alcanivorax nanhaiticus</name>
    <dbReference type="NCBI Taxonomy" id="1177154"/>
    <lineage>
        <taxon>Bacteria</taxon>
        <taxon>Pseudomonadati</taxon>
        <taxon>Pseudomonadota</taxon>
        <taxon>Gammaproteobacteria</taxon>
        <taxon>Oceanospirillales</taxon>
        <taxon>Alcanivoracaceae</taxon>
        <taxon>Alcanivorax</taxon>
    </lineage>
</organism>
<dbReference type="Pfam" id="PF03109">
    <property type="entry name" value="ABC1"/>
    <property type="match status" value="1"/>
</dbReference>
<dbReference type="AlphaFoldDB" id="A0A095TPL1"/>
<keyword evidence="3" id="KW-0830">Ubiquinone</keyword>
<keyword evidence="4" id="KW-1185">Reference proteome</keyword>
<comment type="caution">
    <text evidence="3">The sequence shown here is derived from an EMBL/GenBank/DDBJ whole genome shotgun (WGS) entry which is preliminary data.</text>
</comment>
<dbReference type="RefSeq" id="WP_035233304.1">
    <property type="nucleotide sequence ID" value="NZ_ARXV01000009.1"/>
</dbReference>
<dbReference type="Proteomes" id="UP000029444">
    <property type="component" value="Unassembled WGS sequence"/>
</dbReference>
<dbReference type="PANTHER" id="PTHR10566:SF113">
    <property type="entry name" value="PROTEIN ACTIVITY OF BC1 COMPLEX KINASE 7, CHLOROPLASTIC"/>
    <property type="match status" value="1"/>
</dbReference>
<evidence type="ECO:0000259" key="2">
    <source>
        <dbReference type="Pfam" id="PF03109"/>
    </source>
</evidence>